<dbReference type="InterPro" id="IPR007298">
    <property type="entry name" value="Cu-R_lipoprotein_NlpE"/>
</dbReference>
<comment type="caution">
    <text evidence="2">The sequence shown here is derived from an EMBL/GenBank/DDBJ whole genome shotgun (WGS) entry which is preliminary data.</text>
</comment>
<feature type="chain" id="PRO_5046265657" evidence="1">
    <location>
        <begin position="23"/>
        <end position="149"/>
    </location>
</feature>
<name>A0ABR9XUL6_9CHLB</name>
<evidence type="ECO:0000256" key="1">
    <source>
        <dbReference type="SAM" id="SignalP"/>
    </source>
</evidence>
<protein>
    <submittedName>
        <fullName evidence="2">Copper resistance protein NlpE N-terminal domain-containing protein</fullName>
    </submittedName>
</protein>
<gene>
    <name evidence="2" type="ORF">INT08_09980</name>
</gene>
<feature type="signal peptide" evidence="1">
    <location>
        <begin position="1"/>
        <end position="22"/>
    </location>
</feature>
<dbReference type="EMBL" id="JADGII010000023">
    <property type="protein sequence ID" value="MBF0637495.1"/>
    <property type="molecule type" value="Genomic_DNA"/>
</dbReference>
<dbReference type="RefSeq" id="WP_175187522.1">
    <property type="nucleotide sequence ID" value="NZ_JABVZQ010000010.1"/>
</dbReference>
<evidence type="ECO:0000313" key="3">
    <source>
        <dbReference type="Proteomes" id="UP000619838"/>
    </source>
</evidence>
<evidence type="ECO:0000313" key="2">
    <source>
        <dbReference type="EMBL" id="MBF0637495.1"/>
    </source>
</evidence>
<dbReference type="Gene3D" id="2.40.128.640">
    <property type="match status" value="1"/>
</dbReference>
<reference evidence="2 3" key="1">
    <citation type="journal article" date="2020" name="Microorganisms">
        <title>Simultaneous Genome Sequencing of Prosthecochloris ethylica and Desulfuromonas acetoxidans within a Syntrophic Mixture Reveals Unique Pili and Protein Interactions.</title>
        <authorList>
            <person name="Kyndt J.A."/>
            <person name="Van Beeumen J.J."/>
            <person name="Meyer T.E."/>
        </authorList>
    </citation>
    <scope>NUCLEOTIDE SEQUENCE [LARGE SCALE GENOMIC DNA]</scope>
    <source>
        <strain evidence="2 3">N3</strain>
    </source>
</reference>
<keyword evidence="3" id="KW-1185">Reference proteome</keyword>
<proteinExistence type="predicted"/>
<dbReference type="Pfam" id="PF04170">
    <property type="entry name" value="NlpE"/>
    <property type="match status" value="1"/>
</dbReference>
<keyword evidence="1" id="KW-0732">Signal</keyword>
<dbReference type="Proteomes" id="UP000619838">
    <property type="component" value="Unassembled WGS sequence"/>
</dbReference>
<sequence>MLMKPGLTITACLILMSLPSCSMKHGAMMTEQTPATTPLQDTSRTSLDWNGTYRGILPCADCEGIETVITLHPDGTYRKTTTYLGRNPKIFIDEGTFTWNRGGSTVRLDGYDCGPRHYRVGENHLLQLDIQQRIITGRLADAYRLDKID</sequence>
<organism evidence="2 3">
    <name type="scientific">Prosthecochloris ethylica</name>
    <dbReference type="NCBI Taxonomy" id="2743976"/>
    <lineage>
        <taxon>Bacteria</taxon>
        <taxon>Pseudomonadati</taxon>
        <taxon>Chlorobiota</taxon>
        <taxon>Chlorobiia</taxon>
        <taxon>Chlorobiales</taxon>
        <taxon>Chlorobiaceae</taxon>
        <taxon>Prosthecochloris</taxon>
    </lineage>
</organism>
<accession>A0ABR9XUL6</accession>